<keyword evidence="1" id="KW-1133">Transmembrane helix</keyword>
<feature type="transmembrane region" description="Helical" evidence="1">
    <location>
        <begin position="49"/>
        <end position="72"/>
    </location>
</feature>
<dbReference type="InterPro" id="IPR019428">
    <property type="entry name" value="7TM_GPCR_serpentine_rcpt_Str"/>
</dbReference>
<evidence type="ECO:0000313" key="5">
    <source>
        <dbReference type="WormBase" id="SRAE_2000507650"/>
    </source>
</evidence>
<dbReference type="OMA" id="SAMTHTD"/>
<keyword evidence="2" id="KW-0675">Receptor</keyword>
<protein>
    <submittedName>
        <fullName evidence="2 4">7TM GPCR, serpentine receptor class r (Str) family-containing protein</fullName>
    </submittedName>
</protein>
<feature type="transmembrane region" description="Helical" evidence="1">
    <location>
        <begin position="12"/>
        <end position="37"/>
    </location>
</feature>
<feature type="transmembrane region" description="Helical" evidence="1">
    <location>
        <begin position="211"/>
        <end position="229"/>
    </location>
</feature>
<keyword evidence="1" id="KW-0812">Transmembrane</keyword>
<accession>A0A090LL53</accession>
<dbReference type="WBParaSite" id="SRAE_2000507650.1">
    <property type="protein sequence ID" value="SRAE_2000507650.1"/>
    <property type="gene ID" value="WBGene00265330"/>
</dbReference>
<sequence>MNSGQERSLFLYIYKYLIFIIQFCGIFFNFIAIYFLKNDNKRTKKSYKTILLIHCFMDICLGIFHILGIYQIEIIGTVVFITVDGPLQYINIFIVHVLSFVITTFFSCSSVFCGCITIIYRYLIVVKSKIIKTTDIIKMFIPMLLLSGIISIQYIITFCSPNTKEYYIYKNLLDVNYWSSGKIYDDNFITLIIPSFKEITALFKLLEISCYFIAAIIVILFKILISKYLKNKKNSMSISTLKKEKQIQRTLIVQALLPIILFYIPNILLTFMIIFHIPFQYYTIFITISITYVPLVNPCIILLMTSQYRTKIFQVLWINKKKIRPNTISFFFK</sequence>
<reference evidence="2 3" key="1">
    <citation type="submission" date="2014-09" db="EMBL/GenBank/DDBJ databases">
        <authorList>
            <person name="Martin A.A."/>
        </authorList>
    </citation>
    <scope>NUCLEOTIDE SEQUENCE</scope>
    <source>
        <strain evidence="3">ED321</strain>
        <strain evidence="2">ED321 Heterogonic</strain>
    </source>
</reference>
<evidence type="ECO:0000313" key="2">
    <source>
        <dbReference type="EMBL" id="CEF70445.1"/>
    </source>
</evidence>
<feature type="transmembrane region" description="Helical" evidence="1">
    <location>
        <begin position="92"/>
        <end position="124"/>
    </location>
</feature>
<feature type="transmembrane region" description="Helical" evidence="1">
    <location>
        <begin position="136"/>
        <end position="156"/>
    </location>
</feature>
<keyword evidence="1" id="KW-0472">Membrane</keyword>
<gene>
    <name evidence="2 4 5" type="ORF">SRAE_2000507650</name>
</gene>
<dbReference type="EMBL" id="LN609529">
    <property type="protein sequence ID" value="CEF70445.1"/>
    <property type="molecule type" value="Genomic_DNA"/>
</dbReference>
<feature type="transmembrane region" description="Helical" evidence="1">
    <location>
        <begin position="281"/>
        <end position="304"/>
    </location>
</feature>
<reference evidence="4" key="2">
    <citation type="submission" date="2020-12" db="UniProtKB">
        <authorList>
            <consortium name="WormBaseParasite"/>
        </authorList>
    </citation>
    <scope>IDENTIFICATION</scope>
</reference>
<evidence type="ECO:0000313" key="4">
    <source>
        <dbReference type="WBParaSite" id="SRAE_2000507650.1"/>
    </source>
</evidence>
<dbReference type="CTD" id="36382823"/>
<dbReference type="OrthoDB" id="5802491at2759"/>
<organism evidence="2">
    <name type="scientific">Strongyloides ratti</name>
    <name type="common">Parasitic roundworm</name>
    <dbReference type="NCBI Taxonomy" id="34506"/>
    <lineage>
        <taxon>Eukaryota</taxon>
        <taxon>Metazoa</taxon>
        <taxon>Ecdysozoa</taxon>
        <taxon>Nematoda</taxon>
        <taxon>Chromadorea</taxon>
        <taxon>Rhabditida</taxon>
        <taxon>Tylenchina</taxon>
        <taxon>Panagrolaimomorpha</taxon>
        <taxon>Strongyloidoidea</taxon>
        <taxon>Strongyloididae</taxon>
        <taxon>Strongyloides</taxon>
    </lineage>
</organism>
<evidence type="ECO:0000256" key="1">
    <source>
        <dbReference type="SAM" id="Phobius"/>
    </source>
</evidence>
<dbReference type="Pfam" id="PF10326">
    <property type="entry name" value="7TM_GPCR_Str"/>
    <property type="match status" value="1"/>
</dbReference>
<feature type="transmembrane region" description="Helical" evidence="1">
    <location>
        <begin position="250"/>
        <end position="275"/>
    </location>
</feature>
<dbReference type="Proteomes" id="UP000035682">
    <property type="component" value="Unplaced"/>
</dbReference>
<name>A0A090LL53_STRRB</name>
<dbReference type="WormBase" id="SRAE_2000507650">
    <property type="protein sequence ID" value="SRP03767"/>
    <property type="gene ID" value="WBGene00265330"/>
</dbReference>
<dbReference type="GeneID" id="36382823"/>
<dbReference type="PANTHER" id="PTHR45907">
    <property type="entry name" value="SERPENTINE RECEPTOR, CLASS J"/>
    <property type="match status" value="1"/>
</dbReference>
<dbReference type="AlphaFoldDB" id="A0A090LL53"/>
<evidence type="ECO:0000313" key="3">
    <source>
        <dbReference type="Proteomes" id="UP000035682"/>
    </source>
</evidence>
<dbReference type="RefSeq" id="XP_024509642.1">
    <property type="nucleotide sequence ID" value="XM_024644043.1"/>
</dbReference>
<dbReference type="PANTHER" id="PTHR45907:SF16">
    <property type="entry name" value="SERPENTINE RECEPTOR, CLASS J"/>
    <property type="match status" value="1"/>
</dbReference>
<dbReference type="Gene3D" id="1.20.1070.10">
    <property type="entry name" value="Rhodopsin 7-helix transmembrane proteins"/>
    <property type="match status" value="1"/>
</dbReference>
<proteinExistence type="predicted"/>
<keyword evidence="3" id="KW-1185">Reference proteome</keyword>
<dbReference type="InterPro" id="IPR019423">
    <property type="entry name" value="7TM_GPCR_serpentine_rcpt_Srj"/>
</dbReference>
<dbReference type="SUPFAM" id="SSF81321">
    <property type="entry name" value="Family A G protein-coupled receptor-like"/>
    <property type="match status" value="1"/>
</dbReference>